<organism evidence="1 2">
    <name type="scientific">Leifsonia shinshuensis</name>
    <dbReference type="NCBI Taxonomy" id="150026"/>
    <lineage>
        <taxon>Bacteria</taxon>
        <taxon>Bacillati</taxon>
        <taxon>Actinomycetota</taxon>
        <taxon>Actinomycetes</taxon>
        <taxon>Micrococcales</taxon>
        <taxon>Microbacteriaceae</taxon>
        <taxon>Leifsonia</taxon>
    </lineage>
</organism>
<dbReference type="AlphaFoldDB" id="A0A7G6Y808"/>
<dbReference type="EMBL" id="CP043641">
    <property type="protein sequence ID" value="QNE34623.1"/>
    <property type="molecule type" value="Genomic_DNA"/>
</dbReference>
<proteinExistence type="predicted"/>
<accession>A0A7G6Y808</accession>
<protein>
    <recommendedName>
        <fullName evidence="3">DUF1801 domain-containing protein</fullName>
    </recommendedName>
</protein>
<dbReference type="RefSeq" id="WP_258046132.1">
    <property type="nucleotide sequence ID" value="NZ_CP043641.1"/>
</dbReference>
<dbReference type="Proteomes" id="UP000515511">
    <property type="component" value="Chromosome"/>
</dbReference>
<sequence length="138" mass="14786">MADTTFSKEEKAAIKAAVAEKKAQQAGADAAAACDEAIAAMTGTDKELAQAFHQLVTDNTDLAAKTWYGMPAYADADGKTVVAFKPGSKFKIRYATLEFQQAATLDDGNVWPVGFALTKLDDADKERIAQILRAAVRR</sequence>
<evidence type="ECO:0000313" key="1">
    <source>
        <dbReference type="EMBL" id="QNE34623.1"/>
    </source>
</evidence>
<evidence type="ECO:0000313" key="2">
    <source>
        <dbReference type="Proteomes" id="UP000515511"/>
    </source>
</evidence>
<gene>
    <name evidence="1" type="ORF">F1C12_05470</name>
</gene>
<evidence type="ECO:0008006" key="3">
    <source>
        <dbReference type="Google" id="ProtNLM"/>
    </source>
</evidence>
<dbReference type="KEGG" id="lse:F1C12_05470"/>
<reference evidence="2" key="1">
    <citation type="submission" date="2019-09" db="EMBL/GenBank/DDBJ databases">
        <title>Antimicrobial potential of Antarctic Bacteria.</title>
        <authorList>
            <person name="Benaud N."/>
            <person name="Edwards R.J."/>
            <person name="Ferrari B.C."/>
        </authorList>
    </citation>
    <scope>NUCLEOTIDE SEQUENCE [LARGE SCALE GENOMIC DNA]</scope>
    <source>
        <strain evidence="2">INR9</strain>
    </source>
</reference>
<name>A0A7G6Y808_9MICO</name>